<keyword evidence="1" id="KW-0472">Membrane</keyword>
<feature type="transmembrane region" description="Helical" evidence="1">
    <location>
        <begin position="78"/>
        <end position="98"/>
    </location>
</feature>
<evidence type="ECO:0000313" key="3">
    <source>
        <dbReference type="Proteomes" id="UP001049518"/>
    </source>
</evidence>
<keyword evidence="1" id="KW-1133">Transmembrane helix</keyword>
<reference evidence="2" key="1">
    <citation type="submission" date="2020-07" db="EMBL/GenBank/DDBJ databases">
        <authorList>
            <person name="Tarantini F.S."/>
            <person name="Hong K.W."/>
            <person name="Chan K.G."/>
        </authorList>
    </citation>
    <scope>NUCLEOTIDE SEQUENCE</scope>
    <source>
        <strain evidence="2">32-07</strain>
    </source>
</reference>
<feature type="transmembrane region" description="Helical" evidence="1">
    <location>
        <begin position="239"/>
        <end position="261"/>
    </location>
</feature>
<proteinExistence type="predicted"/>
<name>A0ABX8QWD7_9ACTN</name>
<dbReference type="Pfam" id="PF06182">
    <property type="entry name" value="ABC2_membrane_6"/>
    <property type="match status" value="1"/>
</dbReference>
<evidence type="ECO:0000313" key="2">
    <source>
        <dbReference type="EMBL" id="QXJ22299.1"/>
    </source>
</evidence>
<feature type="transmembrane region" description="Helical" evidence="1">
    <location>
        <begin position="202"/>
        <end position="227"/>
    </location>
</feature>
<dbReference type="EMBL" id="CP059572">
    <property type="protein sequence ID" value="QXJ22299.1"/>
    <property type="molecule type" value="Genomic_DNA"/>
</dbReference>
<feature type="transmembrane region" description="Helical" evidence="1">
    <location>
        <begin position="119"/>
        <end position="143"/>
    </location>
</feature>
<dbReference type="InterPro" id="IPR010390">
    <property type="entry name" value="ABC-2_transporter-like"/>
</dbReference>
<dbReference type="PANTHER" id="PTHR36833">
    <property type="entry name" value="SLR0610 PROTEIN-RELATED"/>
    <property type="match status" value="1"/>
</dbReference>
<dbReference type="PANTHER" id="PTHR36833:SF1">
    <property type="entry name" value="INTEGRAL MEMBRANE TRANSPORT PROTEIN"/>
    <property type="match status" value="1"/>
</dbReference>
<sequence>MSRDAAPRLGFRRALRVVVAVTALNLRARLAYRGEFLLALLNGVLWQGAVLLFMTVLVSRFSTLGGWTSREVLFLAGFRLLAHAVYVCVFLNVSYLPQLVREGRVDAFLMRPMPLLTQVLLNGFNVNALGDLLVAGTLFTVAVDAADPDWNPWRLGFLAAALAGAVLLEAAVQLTVSSFAFRQAETLTLAAWLDELMASFGNYPLTIFPTALRVLFAGVVPIAYIAYLPSQVILGRAGGLSPGSLLAYASPLVGVAAFLAARRLWYSAARRYEGVGG</sequence>
<gene>
    <name evidence="2" type="ORF">AGRA3207_003281</name>
</gene>
<organism evidence="2 3">
    <name type="scientific">Actinomadura graeca</name>
    <dbReference type="NCBI Taxonomy" id="2750812"/>
    <lineage>
        <taxon>Bacteria</taxon>
        <taxon>Bacillati</taxon>
        <taxon>Actinomycetota</taxon>
        <taxon>Actinomycetes</taxon>
        <taxon>Streptosporangiales</taxon>
        <taxon>Thermomonosporaceae</taxon>
        <taxon>Actinomadura</taxon>
    </lineage>
</organism>
<feature type="transmembrane region" description="Helical" evidence="1">
    <location>
        <begin position="36"/>
        <end position="58"/>
    </location>
</feature>
<evidence type="ECO:0000256" key="1">
    <source>
        <dbReference type="SAM" id="Phobius"/>
    </source>
</evidence>
<dbReference type="Proteomes" id="UP001049518">
    <property type="component" value="Chromosome"/>
</dbReference>
<accession>A0ABX8QWD7</accession>
<keyword evidence="1" id="KW-0812">Transmembrane</keyword>
<feature type="transmembrane region" description="Helical" evidence="1">
    <location>
        <begin position="155"/>
        <end position="181"/>
    </location>
</feature>
<protein>
    <submittedName>
        <fullName evidence="2">ABC-2 family transporter protein</fullName>
    </submittedName>
</protein>
<keyword evidence="3" id="KW-1185">Reference proteome</keyword>
<dbReference type="RefSeq" id="WP_231335520.1">
    <property type="nucleotide sequence ID" value="NZ_CP059572.1"/>
</dbReference>